<comment type="caution">
    <text evidence="1">The sequence shown here is derived from an EMBL/GenBank/DDBJ whole genome shotgun (WGS) entry which is preliminary data.</text>
</comment>
<dbReference type="SUPFAM" id="SSF51735">
    <property type="entry name" value="NAD(P)-binding Rossmann-fold domains"/>
    <property type="match status" value="1"/>
</dbReference>
<sequence>MRKAKTKTQFRRVDYDYPLAVATIAKQQGASSFVLNSSMGANPSSRLFYNQVKGDIEAAITKINYQSLTILRPGLIEGQRNEKRLGEQIMINFLKVFSGLLPKSMQPNLAQNIAQQMIEAAIEQKKGITFIRSKQLI</sequence>
<evidence type="ECO:0000313" key="1">
    <source>
        <dbReference type="EMBL" id="KKN62852.1"/>
    </source>
</evidence>
<dbReference type="PANTHER" id="PTHR14097:SF7">
    <property type="entry name" value="OXIDOREDUCTASE HTATIP2"/>
    <property type="match status" value="1"/>
</dbReference>
<proteinExistence type="predicted"/>
<protein>
    <recommendedName>
        <fullName evidence="2">NAD(P)-binding domain-containing protein</fullName>
    </recommendedName>
</protein>
<reference evidence="1" key="1">
    <citation type="journal article" date="2015" name="Nature">
        <title>Complex archaea that bridge the gap between prokaryotes and eukaryotes.</title>
        <authorList>
            <person name="Spang A."/>
            <person name="Saw J.H."/>
            <person name="Jorgensen S.L."/>
            <person name="Zaremba-Niedzwiedzka K."/>
            <person name="Martijn J."/>
            <person name="Lind A.E."/>
            <person name="van Eijk R."/>
            <person name="Schleper C."/>
            <person name="Guy L."/>
            <person name="Ettema T.J."/>
        </authorList>
    </citation>
    <scope>NUCLEOTIDE SEQUENCE</scope>
</reference>
<gene>
    <name evidence="1" type="ORF">LCGC14_0507510</name>
</gene>
<evidence type="ECO:0008006" key="2">
    <source>
        <dbReference type="Google" id="ProtNLM"/>
    </source>
</evidence>
<organism evidence="1">
    <name type="scientific">marine sediment metagenome</name>
    <dbReference type="NCBI Taxonomy" id="412755"/>
    <lineage>
        <taxon>unclassified sequences</taxon>
        <taxon>metagenomes</taxon>
        <taxon>ecological metagenomes</taxon>
    </lineage>
</organism>
<dbReference type="Gene3D" id="3.40.50.720">
    <property type="entry name" value="NAD(P)-binding Rossmann-like Domain"/>
    <property type="match status" value="1"/>
</dbReference>
<dbReference type="PANTHER" id="PTHR14097">
    <property type="entry name" value="OXIDOREDUCTASE HTATIP2"/>
    <property type="match status" value="1"/>
</dbReference>
<dbReference type="EMBL" id="LAZR01000610">
    <property type="protein sequence ID" value="KKN62852.1"/>
    <property type="molecule type" value="Genomic_DNA"/>
</dbReference>
<dbReference type="AlphaFoldDB" id="A0A0F9SKJ2"/>
<dbReference type="InterPro" id="IPR036291">
    <property type="entry name" value="NAD(P)-bd_dom_sf"/>
</dbReference>
<name>A0A0F9SKJ2_9ZZZZ</name>
<accession>A0A0F9SKJ2</accession>